<gene>
    <name evidence="2" type="ORF">MVEN_01033300</name>
</gene>
<comment type="caution">
    <text evidence="2">The sequence shown here is derived from an EMBL/GenBank/DDBJ whole genome shotgun (WGS) entry which is preliminary data.</text>
</comment>
<accession>A0A8H6Y9P6</accession>
<keyword evidence="1" id="KW-0732">Signal</keyword>
<reference evidence="2" key="1">
    <citation type="submission" date="2020-05" db="EMBL/GenBank/DDBJ databases">
        <title>Mycena genomes resolve the evolution of fungal bioluminescence.</title>
        <authorList>
            <person name="Tsai I.J."/>
        </authorList>
    </citation>
    <scope>NUCLEOTIDE SEQUENCE</scope>
    <source>
        <strain evidence="2">CCC161011</strain>
    </source>
</reference>
<dbReference type="EMBL" id="JACAZI010000007">
    <property type="protein sequence ID" value="KAF7356970.1"/>
    <property type="molecule type" value="Genomic_DNA"/>
</dbReference>
<dbReference type="GO" id="GO:0016787">
    <property type="term" value="F:hydrolase activity"/>
    <property type="evidence" value="ECO:0007669"/>
    <property type="project" value="UniProtKB-KW"/>
</dbReference>
<feature type="signal peptide" evidence="1">
    <location>
        <begin position="1"/>
        <end position="24"/>
    </location>
</feature>
<dbReference type="Proteomes" id="UP000620124">
    <property type="component" value="Unassembled WGS sequence"/>
</dbReference>
<evidence type="ECO:0000313" key="2">
    <source>
        <dbReference type="EMBL" id="KAF7356970.1"/>
    </source>
</evidence>
<organism evidence="2 3">
    <name type="scientific">Mycena venus</name>
    <dbReference type="NCBI Taxonomy" id="2733690"/>
    <lineage>
        <taxon>Eukaryota</taxon>
        <taxon>Fungi</taxon>
        <taxon>Dikarya</taxon>
        <taxon>Basidiomycota</taxon>
        <taxon>Agaricomycotina</taxon>
        <taxon>Agaricomycetes</taxon>
        <taxon>Agaricomycetidae</taxon>
        <taxon>Agaricales</taxon>
        <taxon>Marasmiineae</taxon>
        <taxon>Mycenaceae</taxon>
        <taxon>Mycena</taxon>
    </lineage>
</organism>
<dbReference type="OrthoDB" id="294702at2759"/>
<dbReference type="AlphaFoldDB" id="A0A8H6Y9P6"/>
<keyword evidence="2" id="KW-0378">Hydrolase</keyword>
<proteinExistence type="predicted"/>
<protein>
    <submittedName>
        <fullName evidence="2">Alpha/beta-hydrolase</fullName>
    </submittedName>
</protein>
<name>A0A8H6Y9P6_9AGAR</name>
<feature type="chain" id="PRO_5034385411" evidence="1">
    <location>
        <begin position="25"/>
        <end position="109"/>
    </location>
</feature>
<keyword evidence="3" id="KW-1185">Reference proteome</keyword>
<evidence type="ECO:0000313" key="3">
    <source>
        <dbReference type="Proteomes" id="UP000620124"/>
    </source>
</evidence>
<evidence type="ECO:0000256" key="1">
    <source>
        <dbReference type="SAM" id="SignalP"/>
    </source>
</evidence>
<sequence length="109" mass="11733">MRTLGTHPALFVVISLHGLYGVGAAPITLSPVLPENRLGTHHINPTLAGWGYSAPRFSSKSYAATLTSDMTELISHLHPSTADLHIYISGILYGVPFDKFPWAETSAGF</sequence>